<dbReference type="EMBL" id="LRRQ01000023">
    <property type="protein sequence ID" value="OAM91558.1"/>
    <property type="molecule type" value="Genomic_DNA"/>
</dbReference>
<protein>
    <recommendedName>
        <fullName evidence="4">Antitoxin</fullName>
    </recommendedName>
</protein>
<evidence type="ECO:0000313" key="2">
    <source>
        <dbReference type="EMBL" id="OAM91558.1"/>
    </source>
</evidence>
<keyword evidence="3" id="KW-1185">Reference proteome</keyword>
<evidence type="ECO:0008006" key="4">
    <source>
        <dbReference type="Google" id="ProtNLM"/>
    </source>
</evidence>
<dbReference type="AlphaFoldDB" id="A0A178IPA9"/>
<dbReference type="SUPFAM" id="SSF143120">
    <property type="entry name" value="YefM-like"/>
    <property type="match status" value="1"/>
</dbReference>
<comment type="caution">
    <text evidence="2">The sequence shown here is derived from an EMBL/GenBank/DDBJ whole genome shotgun (WGS) entry which is preliminary data.</text>
</comment>
<reference evidence="2 3" key="1">
    <citation type="submission" date="2016-01" db="EMBL/GenBank/DDBJ databases">
        <title>High potential of lignocellulose degradation of a new Verrucomicrobia species.</title>
        <authorList>
            <person name="Wang Y."/>
            <person name="Shi Y."/>
            <person name="Qiu Z."/>
            <person name="Liu S."/>
            <person name="Yang H."/>
        </authorList>
    </citation>
    <scope>NUCLEOTIDE SEQUENCE [LARGE SCALE GENOMIC DNA]</scope>
    <source>
        <strain evidence="2 3">TSB47</strain>
    </source>
</reference>
<accession>A0A178IPA9</accession>
<comment type="similarity">
    <text evidence="1">Belongs to the phD/YefM antitoxin family.</text>
</comment>
<dbReference type="Proteomes" id="UP000078486">
    <property type="component" value="Unassembled WGS sequence"/>
</dbReference>
<name>A0A178IPA9_9BACT</name>
<evidence type="ECO:0000256" key="1">
    <source>
        <dbReference type="ARBA" id="ARBA00009981"/>
    </source>
</evidence>
<proteinExistence type="inferred from homology"/>
<dbReference type="InterPro" id="IPR036165">
    <property type="entry name" value="YefM-like_sf"/>
</dbReference>
<sequence length="72" mass="8134">MCNMTTATLREFRHNFATVEKAARRGPVKITRRGKVIGTYTAAKNPGKWTPPDRSRRVISTKDEVDVLDFLG</sequence>
<organism evidence="2 3">
    <name type="scientific">Termitidicoccus mucosus</name>
    <dbReference type="NCBI Taxonomy" id="1184151"/>
    <lineage>
        <taxon>Bacteria</taxon>
        <taxon>Pseudomonadati</taxon>
        <taxon>Verrucomicrobiota</taxon>
        <taxon>Opitutia</taxon>
        <taxon>Opitutales</taxon>
        <taxon>Opitutaceae</taxon>
        <taxon>Termitidicoccus</taxon>
    </lineage>
</organism>
<evidence type="ECO:0000313" key="3">
    <source>
        <dbReference type="Proteomes" id="UP000078486"/>
    </source>
</evidence>
<dbReference type="OrthoDB" id="72009at2"/>
<gene>
    <name evidence="2" type="ORF">AW736_02660</name>
</gene>